<reference evidence="2" key="1">
    <citation type="journal article" date="2014" name="Genome Announc.">
        <title>Draft Genome Sequence of the Yeast Pseudozyma antarctica Type Strain JCM10317, a Producer of the Glycolipid Biosurfactants, Mannosylerythritol Lipids.</title>
        <authorList>
            <person name="Saika A."/>
            <person name="Koike H."/>
            <person name="Hori T."/>
            <person name="Fukuoka T."/>
            <person name="Sato S."/>
            <person name="Habe H."/>
            <person name="Kitamoto D."/>
            <person name="Morita T."/>
        </authorList>
    </citation>
    <scope>NUCLEOTIDE SEQUENCE [LARGE SCALE GENOMIC DNA]</scope>
    <source>
        <strain evidence="2">JCM 10317</strain>
    </source>
</reference>
<dbReference type="AlphaFoldDB" id="A0A081CED9"/>
<protein>
    <submittedName>
        <fullName evidence="1">Uncharacterized protein</fullName>
    </submittedName>
</protein>
<proteinExistence type="predicted"/>
<keyword evidence="2" id="KW-1185">Reference proteome</keyword>
<dbReference type="EMBL" id="DF830074">
    <property type="protein sequence ID" value="GAK65035.1"/>
    <property type="molecule type" value="Genomic_DNA"/>
</dbReference>
<dbReference type="OrthoDB" id="2550141at2759"/>
<organism evidence="1 2">
    <name type="scientific">Pseudozyma antarctica</name>
    <name type="common">Yeast</name>
    <name type="synonym">Candida antarctica</name>
    <dbReference type="NCBI Taxonomy" id="84753"/>
    <lineage>
        <taxon>Eukaryota</taxon>
        <taxon>Fungi</taxon>
        <taxon>Dikarya</taxon>
        <taxon>Basidiomycota</taxon>
        <taxon>Ustilaginomycotina</taxon>
        <taxon>Ustilaginomycetes</taxon>
        <taxon>Ustilaginales</taxon>
        <taxon>Ustilaginaceae</taxon>
        <taxon>Moesziomyces</taxon>
    </lineage>
</organism>
<evidence type="ECO:0000313" key="2">
    <source>
        <dbReference type="Proteomes" id="UP000053758"/>
    </source>
</evidence>
<name>A0A081CED9_PSEA2</name>
<evidence type="ECO:0000313" key="1">
    <source>
        <dbReference type="EMBL" id="GAK65035.1"/>
    </source>
</evidence>
<sequence length="593" mass="66768">MAALMLSRFACWLLLAAISVQLAWCAGDSIPFRHGQDVSGSSHPMRQTFAEKYRIVDPASGRPWSELEYRHFADQALPLIDGSKYYKRMWRSFRTAGIDKIRRFGIGATPTDLLKHPYYVDHVMSGSHIPALSVRVADILPDNPMGISNPDVVLYMHSISVDRQTDAKFQLEPRFVVRGSAGQGRVPESDGPAHNIKWQKRQPWKPEYVWVEEVPEIFRSAALGSIEALGYPPLTVEGQVALLDRESSVNLYAATRPSKLADLLEQSRLYMFQFVPPQAKGTLESYGLMRLPIDGNGREPWFQAPLFDKFDPLTGHIQLKMYPSMGKRTPVLDRVMYTMSQGRYRLVPRAIVRPTGVYPNVHLKTIYAIPPELQQAASVDLSYMPDLDRPVPTSGDLYRPLRVMMDRPRPVGHPLDYATSNPSRLPTNGNKALWPGAAGQRAARQTDRSDEPGLLGAPTRNAMANKVDQGVRLPSEGPRRLQHSLHGAAHQQDSSGIPPTPGESPEVEMVDRLPANAQDVHRQAFHPPVGQVDPEEFRAHPPTPPTHSRYQPQYFHYNPGRPNPYELPRDSPFDVLMAHLEPDMEETRHYFQT</sequence>
<gene>
    <name evidence="1" type="ORF">PAN0_007c3252</name>
</gene>
<dbReference type="GeneID" id="26303993"/>
<dbReference type="RefSeq" id="XP_014656822.1">
    <property type="nucleotide sequence ID" value="XM_014801336.1"/>
</dbReference>
<accession>A0A081CED9</accession>
<dbReference type="Proteomes" id="UP000053758">
    <property type="component" value="Unassembled WGS sequence"/>
</dbReference>
<dbReference type="HOGENOM" id="CLU_453397_0_0_1"/>